<name>A0A0C2WGL5_AMAMK</name>
<protein>
    <recommendedName>
        <fullName evidence="2">DUF6532 domain-containing protein</fullName>
    </recommendedName>
</protein>
<evidence type="ECO:0000256" key="1">
    <source>
        <dbReference type="SAM" id="MobiDB-lite"/>
    </source>
</evidence>
<dbReference type="Pfam" id="PF20149">
    <property type="entry name" value="DUF6532"/>
    <property type="match status" value="1"/>
</dbReference>
<feature type="compositionally biased region" description="Low complexity" evidence="1">
    <location>
        <begin position="101"/>
        <end position="121"/>
    </location>
</feature>
<dbReference type="OrthoDB" id="2640053at2759"/>
<evidence type="ECO:0000313" key="3">
    <source>
        <dbReference type="EMBL" id="KIL60572.1"/>
    </source>
</evidence>
<evidence type="ECO:0000313" key="4">
    <source>
        <dbReference type="Proteomes" id="UP000054549"/>
    </source>
</evidence>
<reference evidence="3 4" key="1">
    <citation type="submission" date="2014-04" db="EMBL/GenBank/DDBJ databases">
        <title>Evolutionary Origins and Diversification of the Mycorrhizal Mutualists.</title>
        <authorList>
            <consortium name="DOE Joint Genome Institute"/>
            <consortium name="Mycorrhizal Genomics Consortium"/>
            <person name="Kohler A."/>
            <person name="Kuo A."/>
            <person name="Nagy L.G."/>
            <person name="Floudas D."/>
            <person name="Copeland A."/>
            <person name="Barry K.W."/>
            <person name="Cichocki N."/>
            <person name="Veneault-Fourrey C."/>
            <person name="LaButti K."/>
            <person name="Lindquist E.A."/>
            <person name="Lipzen A."/>
            <person name="Lundell T."/>
            <person name="Morin E."/>
            <person name="Murat C."/>
            <person name="Riley R."/>
            <person name="Ohm R."/>
            <person name="Sun H."/>
            <person name="Tunlid A."/>
            <person name="Henrissat B."/>
            <person name="Grigoriev I.V."/>
            <person name="Hibbett D.S."/>
            <person name="Martin F."/>
        </authorList>
    </citation>
    <scope>NUCLEOTIDE SEQUENCE [LARGE SCALE GENOMIC DNA]</scope>
    <source>
        <strain evidence="3 4">Koide BX008</strain>
    </source>
</reference>
<dbReference type="Proteomes" id="UP000054549">
    <property type="component" value="Unassembled WGS sequence"/>
</dbReference>
<accession>A0A0C2WGL5</accession>
<dbReference type="AlphaFoldDB" id="A0A0C2WGL5"/>
<evidence type="ECO:0000259" key="2">
    <source>
        <dbReference type="Pfam" id="PF20149"/>
    </source>
</evidence>
<feature type="region of interest" description="Disordered" evidence="1">
    <location>
        <begin position="166"/>
        <end position="232"/>
    </location>
</feature>
<proteinExistence type="predicted"/>
<feature type="compositionally biased region" description="Pro residues" evidence="1">
    <location>
        <begin position="207"/>
        <end position="228"/>
    </location>
</feature>
<feature type="region of interest" description="Disordered" evidence="1">
    <location>
        <begin position="1"/>
        <end position="149"/>
    </location>
</feature>
<feature type="domain" description="DUF6532" evidence="2">
    <location>
        <begin position="268"/>
        <end position="480"/>
    </location>
</feature>
<feature type="compositionally biased region" description="Basic residues" evidence="1">
    <location>
        <begin position="58"/>
        <end position="72"/>
    </location>
</feature>
<gene>
    <name evidence="3" type="ORF">M378DRAFT_180390</name>
</gene>
<keyword evidence="4" id="KW-1185">Reference proteome</keyword>
<organism evidence="3 4">
    <name type="scientific">Amanita muscaria (strain Koide BX008)</name>
    <dbReference type="NCBI Taxonomy" id="946122"/>
    <lineage>
        <taxon>Eukaryota</taxon>
        <taxon>Fungi</taxon>
        <taxon>Dikarya</taxon>
        <taxon>Basidiomycota</taxon>
        <taxon>Agaricomycotina</taxon>
        <taxon>Agaricomycetes</taxon>
        <taxon>Agaricomycetidae</taxon>
        <taxon>Agaricales</taxon>
        <taxon>Pluteineae</taxon>
        <taxon>Amanitaceae</taxon>
        <taxon>Amanita</taxon>
    </lineage>
</organism>
<dbReference type="EMBL" id="KN818296">
    <property type="protein sequence ID" value="KIL60572.1"/>
    <property type="molecule type" value="Genomic_DNA"/>
</dbReference>
<sequence>MPRIVPKSTKGNATDTASVEEDPTISSRPSRQAKKAALEKAVWKPKKRPAIALPARRASAKRRCTPSRKGKLNKKEESENEPVDIPVPSAPKKPRKKLVYVSVSEDSNSEVSVSESDSSEAVGEDDDIENVFNDGDATEPDIQANEGGINLDDVAVTALARRVLAERPQWASQSEGDAVANGLFEDDSGSDPESPSASLAANKENIPPAPLALSPSPPPPPPPTPTPLPEVSNTQWPYYAQLNYHQTNSGLDLGLSRQHHEIKLVVRRAIETITERIIFEDAFPAPAKRTAWIFSALLAAVKFVCEIPGVPQNRYERLRARIVQDPQFVQELSTMINPRVPLLRSQIKTLAVNNAKRVYDLQDMDANGIAALVNDLKFIFPFNQHGNVQGTKPYESAAIISTIRDFLFHNSTVRIELYPERFLAGEEANHALTPSVIALAATAVTAAIEEWRTGRRIVGTFTTNVYADVYRTHLAVLTRIHDENVQGYSALLRRLYLAAASLSNLPVSPSNGMDTTLIPGSSFLDTTNMALEA</sequence>
<dbReference type="HOGENOM" id="CLU_523686_0_0_1"/>
<dbReference type="InParanoid" id="A0A0C2WGL5"/>
<dbReference type="InterPro" id="IPR045341">
    <property type="entry name" value="DUF6532"/>
</dbReference>